<sequence>MRPLRPDEAGPIGRYRPLAAVGEGGMGRVLLAVAPDGRLAAVKQVHPEFAHDPGFRDRFAHEVDVSRRVSGAYTAAVMDADPSAEAPWLASVYVAGPSLREAVDAAGPLPVDSLKYLAAGLAAALADIHRAGLIHRDLKPSNVLLTSDGPRVIDFGIARAVEGSDLTSTGAVIGSPSFMSPEQAESAHLTPASDVFSLGALLVMAATGRSPFTGETAPQTLYNVVHADPDLSAVPPEIRSLAEACLAKDPARRPAPEQILDFLGPVSPAASPWPFAVGQLIARQESEVRAVLSWPAPLPPLPPPAPRRRRLAWAAAALGAAAVVGVGVVVAVNIGGDEQEPVTPRATRLPVEQALSVDRLRGTDPCALLDGAQVRGEGTLTAEENPIHLNRCAYETSEGDTVKLVIGEPVQAAGAERGAGIAGLPVLLTDLTGGCEATIQLPGEPGLGLRTEDSDPSGDACGRTRAVLATAVQQLRDRAGAWDLPGHSAITLDPCSLVDDTAARDVLGTVTGTALTRLHECEWTAGGSLTLTVSPGAPRAPPDEGYRPVDLAGVRAYVYEVSPESCSLTWTHRRLDTDRTEDVRIAYHANVAGQVCAKTQAFAEAAIEGLSDS</sequence>
<dbReference type="RefSeq" id="WP_137096916.1">
    <property type="nucleotide sequence ID" value="NZ_SWMS01000028.1"/>
</dbReference>
<dbReference type="InterPro" id="IPR000719">
    <property type="entry name" value="Prot_kinase_dom"/>
</dbReference>
<organism evidence="7 8">
    <name type="scientific">Prauserella endophytica</name>
    <dbReference type="NCBI Taxonomy" id="1592324"/>
    <lineage>
        <taxon>Bacteria</taxon>
        <taxon>Bacillati</taxon>
        <taxon>Actinomycetota</taxon>
        <taxon>Actinomycetes</taxon>
        <taxon>Pseudonocardiales</taxon>
        <taxon>Pseudonocardiaceae</taxon>
        <taxon>Prauserella</taxon>
        <taxon>Prauserella coralliicola group</taxon>
    </lineage>
</organism>
<keyword evidence="2 5" id="KW-0547">Nucleotide-binding</keyword>
<dbReference type="Proteomes" id="UP000309992">
    <property type="component" value="Unassembled WGS sequence"/>
</dbReference>
<dbReference type="SUPFAM" id="SSF56112">
    <property type="entry name" value="Protein kinase-like (PK-like)"/>
    <property type="match status" value="1"/>
</dbReference>
<evidence type="ECO:0000256" key="2">
    <source>
        <dbReference type="ARBA" id="ARBA00022741"/>
    </source>
</evidence>
<evidence type="ECO:0000256" key="4">
    <source>
        <dbReference type="ARBA" id="ARBA00022840"/>
    </source>
</evidence>
<dbReference type="InterPro" id="IPR011009">
    <property type="entry name" value="Kinase-like_dom_sf"/>
</dbReference>
<dbReference type="CDD" id="cd14014">
    <property type="entry name" value="STKc_PknB_like"/>
    <property type="match status" value="1"/>
</dbReference>
<evidence type="ECO:0000313" key="7">
    <source>
        <dbReference type="EMBL" id="TKG62034.1"/>
    </source>
</evidence>
<keyword evidence="3 7" id="KW-0418">Kinase</keyword>
<reference evidence="7 8" key="1">
    <citation type="journal article" date="2015" name="Antonie Van Leeuwenhoek">
        <title>Prauserella endophytica sp. nov., an endophytic actinobacterium isolated from Tamarix taklamakanensis.</title>
        <authorList>
            <person name="Liu J.M."/>
            <person name="Habden X."/>
            <person name="Guo L."/>
            <person name="Tuo L."/>
            <person name="Jiang Z.K."/>
            <person name="Liu S.W."/>
            <person name="Liu X.F."/>
            <person name="Chen L."/>
            <person name="Li R.F."/>
            <person name="Zhang Y.Q."/>
            <person name="Sun C.H."/>
        </authorList>
    </citation>
    <scope>NUCLEOTIDE SEQUENCE [LARGE SCALE GENOMIC DNA]</scope>
    <source>
        <strain evidence="7 8">CGMCC 4.7182</strain>
    </source>
</reference>
<keyword evidence="1" id="KW-0808">Transferase</keyword>
<dbReference type="Gene3D" id="1.10.510.10">
    <property type="entry name" value="Transferase(Phosphotransferase) domain 1"/>
    <property type="match status" value="1"/>
</dbReference>
<evidence type="ECO:0000313" key="8">
    <source>
        <dbReference type="Proteomes" id="UP000309992"/>
    </source>
</evidence>
<evidence type="ECO:0000256" key="3">
    <source>
        <dbReference type="ARBA" id="ARBA00022777"/>
    </source>
</evidence>
<keyword evidence="8" id="KW-1185">Reference proteome</keyword>
<gene>
    <name evidence="7" type="ORF">FCN18_32695</name>
</gene>
<dbReference type="InterPro" id="IPR008271">
    <property type="entry name" value="Ser/Thr_kinase_AS"/>
</dbReference>
<proteinExistence type="predicted"/>
<dbReference type="InterPro" id="IPR017441">
    <property type="entry name" value="Protein_kinase_ATP_BS"/>
</dbReference>
<keyword evidence="7" id="KW-0723">Serine/threonine-protein kinase</keyword>
<comment type="caution">
    <text evidence="7">The sequence shown here is derived from an EMBL/GenBank/DDBJ whole genome shotgun (WGS) entry which is preliminary data.</text>
</comment>
<dbReference type="SMART" id="SM00220">
    <property type="entry name" value="S_TKc"/>
    <property type="match status" value="1"/>
</dbReference>
<evidence type="ECO:0000256" key="1">
    <source>
        <dbReference type="ARBA" id="ARBA00022679"/>
    </source>
</evidence>
<keyword evidence="4 5" id="KW-0067">ATP-binding</keyword>
<dbReference type="PROSITE" id="PS00108">
    <property type="entry name" value="PROTEIN_KINASE_ST"/>
    <property type="match status" value="1"/>
</dbReference>
<dbReference type="Pfam" id="PF00069">
    <property type="entry name" value="Pkinase"/>
    <property type="match status" value="1"/>
</dbReference>
<dbReference type="PANTHER" id="PTHR43289:SF34">
    <property type="entry name" value="SERINE_THREONINE-PROTEIN KINASE YBDM-RELATED"/>
    <property type="match status" value="1"/>
</dbReference>
<evidence type="ECO:0000259" key="6">
    <source>
        <dbReference type="PROSITE" id="PS50011"/>
    </source>
</evidence>
<accession>A0ABY2RVG3</accession>
<dbReference type="GO" id="GO:0004674">
    <property type="term" value="F:protein serine/threonine kinase activity"/>
    <property type="evidence" value="ECO:0007669"/>
    <property type="project" value="UniProtKB-KW"/>
</dbReference>
<name>A0ABY2RVG3_9PSEU</name>
<dbReference type="PROSITE" id="PS50011">
    <property type="entry name" value="PROTEIN_KINASE_DOM"/>
    <property type="match status" value="1"/>
</dbReference>
<dbReference type="PROSITE" id="PS00107">
    <property type="entry name" value="PROTEIN_KINASE_ATP"/>
    <property type="match status" value="1"/>
</dbReference>
<feature type="binding site" evidence="5">
    <location>
        <position position="43"/>
    </location>
    <ligand>
        <name>ATP</name>
        <dbReference type="ChEBI" id="CHEBI:30616"/>
    </ligand>
</feature>
<dbReference type="PANTHER" id="PTHR43289">
    <property type="entry name" value="MITOGEN-ACTIVATED PROTEIN KINASE KINASE KINASE 20-RELATED"/>
    <property type="match status" value="1"/>
</dbReference>
<dbReference type="Gene3D" id="3.30.200.20">
    <property type="entry name" value="Phosphorylase Kinase, domain 1"/>
    <property type="match status" value="1"/>
</dbReference>
<feature type="domain" description="Protein kinase" evidence="6">
    <location>
        <begin position="15"/>
        <end position="274"/>
    </location>
</feature>
<protein>
    <submittedName>
        <fullName evidence="7">Serine/threonine protein kinase</fullName>
    </submittedName>
</protein>
<dbReference type="EMBL" id="SWMS01000028">
    <property type="protein sequence ID" value="TKG62034.1"/>
    <property type="molecule type" value="Genomic_DNA"/>
</dbReference>
<evidence type="ECO:0000256" key="5">
    <source>
        <dbReference type="PROSITE-ProRule" id="PRU10141"/>
    </source>
</evidence>